<proteinExistence type="predicted"/>
<dbReference type="EMBL" id="JAIBOA010000032">
    <property type="protein sequence ID" value="MBW8487307.1"/>
    <property type="molecule type" value="Genomic_DNA"/>
</dbReference>
<dbReference type="InterPro" id="IPR045794">
    <property type="entry name" value="Trypco1"/>
</dbReference>
<reference evidence="3 4" key="1">
    <citation type="submission" date="2021-07" db="EMBL/GenBank/DDBJ databases">
        <title>Actinomadura sp. PM05-2 isolated from lichen.</title>
        <authorList>
            <person name="Somphong A."/>
            <person name="Phongsopitanun W."/>
            <person name="Tanasupawat S."/>
            <person name="Peongsungnone V."/>
        </authorList>
    </citation>
    <scope>NUCLEOTIDE SEQUENCE [LARGE SCALE GENOMIC DNA]</scope>
    <source>
        <strain evidence="3 4">PM05-2</strain>
    </source>
</reference>
<feature type="region of interest" description="Disordered" evidence="1">
    <location>
        <begin position="99"/>
        <end position="122"/>
    </location>
</feature>
<feature type="domain" description="Trypsin-co-occurring" evidence="2">
    <location>
        <begin position="8"/>
        <end position="96"/>
    </location>
</feature>
<dbReference type="Pfam" id="PF19493">
    <property type="entry name" value="Trypco1"/>
    <property type="match status" value="1"/>
</dbReference>
<comment type="caution">
    <text evidence="3">The sequence shown here is derived from an EMBL/GenBank/DDBJ whole genome shotgun (WGS) entry which is preliminary data.</text>
</comment>
<dbReference type="Proteomes" id="UP000774570">
    <property type="component" value="Unassembled WGS sequence"/>
</dbReference>
<accession>A0ABS7G3N4</accession>
<organism evidence="3 4">
    <name type="scientific">Actinomadura parmotrematis</name>
    <dbReference type="NCBI Taxonomy" id="2864039"/>
    <lineage>
        <taxon>Bacteria</taxon>
        <taxon>Bacillati</taxon>
        <taxon>Actinomycetota</taxon>
        <taxon>Actinomycetes</taxon>
        <taxon>Streptosporangiales</taxon>
        <taxon>Thermomonosporaceae</taxon>
        <taxon>Actinomadura</taxon>
    </lineage>
</organism>
<keyword evidence="4" id="KW-1185">Reference proteome</keyword>
<gene>
    <name evidence="3" type="ORF">K1Y72_33485</name>
</gene>
<protein>
    <recommendedName>
        <fullName evidence="2">Trypsin-co-occurring domain-containing protein</fullName>
    </recommendedName>
</protein>
<evidence type="ECO:0000256" key="1">
    <source>
        <dbReference type="SAM" id="MobiDB-lite"/>
    </source>
</evidence>
<evidence type="ECO:0000259" key="2">
    <source>
        <dbReference type="Pfam" id="PF19493"/>
    </source>
</evidence>
<feature type="compositionally biased region" description="Acidic residues" evidence="1">
    <location>
        <begin position="106"/>
        <end position="122"/>
    </location>
</feature>
<sequence>MAEVVRYELDDDTAVAFEFDPPEGFLPAGTDEIVERVRVAVDPAVRAAQEVLEQLRRVSPDEVEVKFGVKVSGKANWMIAKASTEANFEIKMLWRQGPHASLPPAEEVEEAEAEESGDAEGS</sequence>
<dbReference type="NCBIfam" id="NF041216">
    <property type="entry name" value="CU044_2847_fam"/>
    <property type="match status" value="1"/>
</dbReference>
<name>A0ABS7G3N4_9ACTN</name>
<evidence type="ECO:0000313" key="4">
    <source>
        <dbReference type="Proteomes" id="UP000774570"/>
    </source>
</evidence>
<evidence type="ECO:0000313" key="3">
    <source>
        <dbReference type="EMBL" id="MBW8487307.1"/>
    </source>
</evidence>
<dbReference type="RefSeq" id="WP_220170539.1">
    <property type="nucleotide sequence ID" value="NZ_JAIBOA010000032.1"/>
</dbReference>